<reference evidence="1" key="1">
    <citation type="submission" date="2021-06" db="EMBL/GenBank/DDBJ databases">
        <authorList>
            <person name="Kallberg Y."/>
            <person name="Tangrot J."/>
            <person name="Rosling A."/>
        </authorList>
    </citation>
    <scope>NUCLEOTIDE SEQUENCE</scope>
    <source>
        <strain evidence="1">87-6 pot B 2015</strain>
    </source>
</reference>
<protein>
    <submittedName>
        <fullName evidence="1">8568_t:CDS:1</fullName>
    </submittedName>
</protein>
<accession>A0A9N8VYM0</accession>
<comment type="caution">
    <text evidence="1">The sequence shown here is derived from an EMBL/GenBank/DDBJ whole genome shotgun (WGS) entry which is preliminary data.</text>
</comment>
<proteinExistence type="predicted"/>
<dbReference type="Proteomes" id="UP000789375">
    <property type="component" value="Unassembled WGS sequence"/>
</dbReference>
<sequence>MVVKKNDWLFKYVGEYNGADKMMANNSALNEEVYLYDQKIDHSENDIKTNVAILIAADELCDKDLCTSIENYLLDNKKLLERCFVLIQNVASQFTQFNKLVRFCKIVIKRDPSIIFKADDFTEIKQEILLDILVKDKHSVKTNDIWDNLMKWSIAQSDELPSDITKWTQNDVSTFGTIIQPFIPYIRFENISTIDFVRKWKRVWDGIWRWES</sequence>
<dbReference type="AlphaFoldDB" id="A0A9N8VYM0"/>
<keyword evidence="2" id="KW-1185">Reference proteome</keyword>
<name>A0A9N8VYM0_FUNMO</name>
<organism evidence="1 2">
    <name type="scientific">Funneliformis mosseae</name>
    <name type="common">Endomycorrhizal fungus</name>
    <name type="synonym">Glomus mosseae</name>
    <dbReference type="NCBI Taxonomy" id="27381"/>
    <lineage>
        <taxon>Eukaryota</taxon>
        <taxon>Fungi</taxon>
        <taxon>Fungi incertae sedis</taxon>
        <taxon>Mucoromycota</taxon>
        <taxon>Glomeromycotina</taxon>
        <taxon>Glomeromycetes</taxon>
        <taxon>Glomerales</taxon>
        <taxon>Glomeraceae</taxon>
        <taxon>Funneliformis</taxon>
    </lineage>
</organism>
<gene>
    <name evidence="1" type="ORF">FMOSSE_LOCUS2227</name>
</gene>
<dbReference type="EMBL" id="CAJVPP010000282">
    <property type="protein sequence ID" value="CAG8464907.1"/>
    <property type="molecule type" value="Genomic_DNA"/>
</dbReference>
<evidence type="ECO:0000313" key="1">
    <source>
        <dbReference type="EMBL" id="CAG8464907.1"/>
    </source>
</evidence>
<evidence type="ECO:0000313" key="2">
    <source>
        <dbReference type="Proteomes" id="UP000789375"/>
    </source>
</evidence>